<evidence type="ECO:0000313" key="1">
    <source>
        <dbReference type="EMBL" id="OCK87553.1"/>
    </source>
</evidence>
<protein>
    <submittedName>
        <fullName evidence="1">Uncharacterized protein</fullName>
    </submittedName>
</protein>
<dbReference type="EMBL" id="KV748260">
    <property type="protein sequence ID" value="OCK87553.1"/>
    <property type="molecule type" value="Genomic_DNA"/>
</dbReference>
<gene>
    <name evidence="1" type="ORF">K441DRAFT_594047</name>
</gene>
<organism evidence="1 2">
    <name type="scientific">Cenococcum geophilum 1.58</name>
    <dbReference type="NCBI Taxonomy" id="794803"/>
    <lineage>
        <taxon>Eukaryota</taxon>
        <taxon>Fungi</taxon>
        <taxon>Dikarya</taxon>
        <taxon>Ascomycota</taxon>
        <taxon>Pezizomycotina</taxon>
        <taxon>Dothideomycetes</taxon>
        <taxon>Pleosporomycetidae</taxon>
        <taxon>Gloniales</taxon>
        <taxon>Gloniaceae</taxon>
        <taxon>Cenococcum</taxon>
    </lineage>
</organism>
<dbReference type="Proteomes" id="UP000250078">
    <property type="component" value="Unassembled WGS sequence"/>
</dbReference>
<keyword evidence="2" id="KW-1185">Reference proteome</keyword>
<name>A0ACC8EN01_9PEZI</name>
<evidence type="ECO:0000313" key="2">
    <source>
        <dbReference type="Proteomes" id="UP000250078"/>
    </source>
</evidence>
<feature type="non-terminal residue" evidence="1">
    <location>
        <position position="1"/>
    </location>
</feature>
<reference evidence="1 2" key="1">
    <citation type="journal article" date="2016" name="Nat. Commun.">
        <title>Ectomycorrhizal ecology is imprinted in the genome of the dominant symbiotic fungus Cenococcum geophilum.</title>
        <authorList>
            <consortium name="DOE Joint Genome Institute"/>
            <person name="Peter M."/>
            <person name="Kohler A."/>
            <person name="Ohm R.A."/>
            <person name="Kuo A."/>
            <person name="Krutzmann J."/>
            <person name="Morin E."/>
            <person name="Arend M."/>
            <person name="Barry K.W."/>
            <person name="Binder M."/>
            <person name="Choi C."/>
            <person name="Clum A."/>
            <person name="Copeland A."/>
            <person name="Grisel N."/>
            <person name="Haridas S."/>
            <person name="Kipfer T."/>
            <person name="LaButti K."/>
            <person name="Lindquist E."/>
            <person name="Lipzen A."/>
            <person name="Maire R."/>
            <person name="Meier B."/>
            <person name="Mihaltcheva S."/>
            <person name="Molinier V."/>
            <person name="Murat C."/>
            <person name="Poggeler S."/>
            <person name="Quandt C.A."/>
            <person name="Sperisen C."/>
            <person name="Tritt A."/>
            <person name="Tisserant E."/>
            <person name="Crous P.W."/>
            <person name="Henrissat B."/>
            <person name="Nehls U."/>
            <person name="Egli S."/>
            <person name="Spatafora J.W."/>
            <person name="Grigoriev I.V."/>
            <person name="Martin F.M."/>
        </authorList>
    </citation>
    <scope>NUCLEOTIDE SEQUENCE [LARGE SCALE GENOMIC DNA]</scope>
    <source>
        <strain evidence="1 2">1.58</strain>
    </source>
</reference>
<proteinExistence type="predicted"/>
<sequence>NFFTSLIDIYFIGSRVKRRVFKTLSSFRLCYSYYSANRIINSIAKEVEVLVIYNNINFKDIKRDKLLSYTSVIHSLITTAIIFYPKLPLTRLRQLIHNPIKPL</sequence>
<accession>A0ACC8EN01</accession>